<evidence type="ECO:0000313" key="1">
    <source>
        <dbReference type="EMBL" id="CAF1319061.1"/>
    </source>
</evidence>
<evidence type="ECO:0000313" key="4">
    <source>
        <dbReference type="EMBL" id="CAF3922955.1"/>
    </source>
</evidence>
<dbReference type="Proteomes" id="UP000663834">
    <property type="component" value="Unassembled WGS sequence"/>
</dbReference>
<dbReference type="EMBL" id="CAJOBJ010001091">
    <property type="protein sequence ID" value="CAF3860917.1"/>
    <property type="molecule type" value="Genomic_DNA"/>
</dbReference>
<dbReference type="OrthoDB" id="9999080at2759"/>
<evidence type="ECO:0000313" key="2">
    <source>
        <dbReference type="EMBL" id="CAF1495678.1"/>
    </source>
</evidence>
<dbReference type="EMBL" id="CAJNOV010012745">
    <property type="protein sequence ID" value="CAF1495678.1"/>
    <property type="molecule type" value="Genomic_DNA"/>
</dbReference>
<gene>
    <name evidence="4" type="ORF">BYL167_LOCUS9592</name>
    <name evidence="2" type="ORF">CJN711_LOCUS26960</name>
    <name evidence="3" type="ORF">GIL414_LOCUS4487</name>
    <name evidence="1" type="ORF">KQP761_LOCUS5649</name>
</gene>
<dbReference type="Proteomes" id="UP000663855">
    <property type="component" value="Unassembled WGS sequence"/>
</dbReference>
<dbReference type="EMBL" id="CAJOBH010002778">
    <property type="protein sequence ID" value="CAF3922955.1"/>
    <property type="molecule type" value="Genomic_DNA"/>
</dbReference>
<dbReference type="EMBL" id="CAJNOW010001484">
    <property type="protein sequence ID" value="CAF1319061.1"/>
    <property type="molecule type" value="Genomic_DNA"/>
</dbReference>
<sequence length="228" mass="26506">MFRNVTGAQEAIVHRQSETSLLHEQNPIKSIKDIQSDDIAETYSTLQTQWFDQRERLIENLKNLEKHDAFPHEIQHAKNLIGCLNELIENGEMTKSCQTLIDDMNKNIHLLPETYLLTRKPLGDKTIRLPRHVSNTKTHEAHPLRQLSSEIIRTHHENEKPPTQIDLYTQTEEKHVDSKFDTGEITTSEISTEKMKSGIQFYVIAEPFRSQTVKHARKKRYLSSTIVE</sequence>
<dbReference type="Proteomes" id="UP000681720">
    <property type="component" value="Unassembled WGS sequence"/>
</dbReference>
<accession>A0A815F1M7</accession>
<dbReference type="Proteomes" id="UP000681967">
    <property type="component" value="Unassembled WGS sequence"/>
</dbReference>
<evidence type="ECO:0000313" key="3">
    <source>
        <dbReference type="EMBL" id="CAF3860917.1"/>
    </source>
</evidence>
<organism evidence="1 5">
    <name type="scientific">Rotaria magnacalcarata</name>
    <dbReference type="NCBI Taxonomy" id="392030"/>
    <lineage>
        <taxon>Eukaryota</taxon>
        <taxon>Metazoa</taxon>
        <taxon>Spiralia</taxon>
        <taxon>Gnathifera</taxon>
        <taxon>Rotifera</taxon>
        <taxon>Eurotatoria</taxon>
        <taxon>Bdelloidea</taxon>
        <taxon>Philodinida</taxon>
        <taxon>Philodinidae</taxon>
        <taxon>Rotaria</taxon>
    </lineage>
</organism>
<protein>
    <submittedName>
        <fullName evidence="1">Uncharacterized protein</fullName>
    </submittedName>
</protein>
<reference evidence="1" key="1">
    <citation type="submission" date="2021-02" db="EMBL/GenBank/DDBJ databases">
        <authorList>
            <person name="Nowell W R."/>
        </authorList>
    </citation>
    <scope>NUCLEOTIDE SEQUENCE</scope>
</reference>
<proteinExistence type="predicted"/>
<comment type="caution">
    <text evidence="1">The sequence shown here is derived from an EMBL/GenBank/DDBJ whole genome shotgun (WGS) entry which is preliminary data.</text>
</comment>
<name>A0A815F1M7_9BILA</name>
<evidence type="ECO:0000313" key="5">
    <source>
        <dbReference type="Proteomes" id="UP000663834"/>
    </source>
</evidence>
<dbReference type="AlphaFoldDB" id="A0A815F1M7"/>